<sequence>MFSFILINIRFVTVIVNLMSRSDEVIEQVRTALKLELHRQGAVALLHQQMDYFLELEDAYRHSEIFEEIAACLVRDSTSDAQKEEQVRTALKLELHRQGAVALLHQQMDYFLELEDAYRHSEIFEEIAACLFALNGPLAALNLLVSLVDVDGRVFVRGAGLKAIFEMGRAEASTLQPVAGQVLAAVQSFLADDPEDSSLRRHAELLGGLCTCLVQGT</sequence>
<dbReference type="OrthoDB" id="10376767at2759"/>
<protein>
    <submittedName>
        <fullName evidence="1">Uncharacterized protein</fullName>
    </submittedName>
</protein>
<dbReference type="Proteomes" id="UP000186817">
    <property type="component" value="Unassembled WGS sequence"/>
</dbReference>
<name>A0A1Q9EX74_SYMMI</name>
<dbReference type="EMBL" id="LSRX01000049">
    <property type="protein sequence ID" value="OLQ12058.1"/>
    <property type="molecule type" value="Genomic_DNA"/>
</dbReference>
<evidence type="ECO:0000313" key="2">
    <source>
        <dbReference type="Proteomes" id="UP000186817"/>
    </source>
</evidence>
<organism evidence="1 2">
    <name type="scientific">Symbiodinium microadriaticum</name>
    <name type="common">Dinoflagellate</name>
    <name type="synonym">Zooxanthella microadriatica</name>
    <dbReference type="NCBI Taxonomy" id="2951"/>
    <lineage>
        <taxon>Eukaryota</taxon>
        <taxon>Sar</taxon>
        <taxon>Alveolata</taxon>
        <taxon>Dinophyceae</taxon>
        <taxon>Suessiales</taxon>
        <taxon>Symbiodiniaceae</taxon>
        <taxon>Symbiodinium</taxon>
    </lineage>
</organism>
<dbReference type="AlphaFoldDB" id="A0A1Q9EX74"/>
<evidence type="ECO:0000313" key="1">
    <source>
        <dbReference type="EMBL" id="OLQ12058.1"/>
    </source>
</evidence>
<gene>
    <name evidence="1" type="ORF">AK812_SmicGene4029</name>
</gene>
<comment type="caution">
    <text evidence="1">The sequence shown here is derived from an EMBL/GenBank/DDBJ whole genome shotgun (WGS) entry which is preliminary data.</text>
</comment>
<reference evidence="1 2" key="1">
    <citation type="submission" date="2016-02" db="EMBL/GenBank/DDBJ databases">
        <title>Genome analysis of coral dinoflagellate symbionts highlights evolutionary adaptations to a symbiotic lifestyle.</title>
        <authorList>
            <person name="Aranda M."/>
            <person name="Li Y."/>
            <person name="Liew Y.J."/>
            <person name="Baumgarten S."/>
            <person name="Simakov O."/>
            <person name="Wilson M."/>
            <person name="Piel J."/>
            <person name="Ashoor H."/>
            <person name="Bougouffa S."/>
            <person name="Bajic V.B."/>
            <person name="Ryu T."/>
            <person name="Ravasi T."/>
            <person name="Bayer T."/>
            <person name="Micklem G."/>
            <person name="Kim H."/>
            <person name="Bhak J."/>
            <person name="Lajeunesse T.C."/>
            <person name="Voolstra C.R."/>
        </authorList>
    </citation>
    <scope>NUCLEOTIDE SEQUENCE [LARGE SCALE GENOMIC DNA]</scope>
    <source>
        <strain evidence="1 2">CCMP2467</strain>
    </source>
</reference>
<accession>A0A1Q9EX74</accession>
<proteinExistence type="predicted"/>
<keyword evidence="2" id="KW-1185">Reference proteome</keyword>